<feature type="domain" description="Flavodoxin-like" evidence="2">
    <location>
        <begin position="3"/>
        <end position="157"/>
    </location>
</feature>
<sequence length="157" mass="16332">MKALLIVESCFGSTRALAEEVAAGLREGGGRADVVPAARAATTVPHDVSLLVLAAPTHNRGLPSPASRRRARDRGGSPEEPGIREWLEAATIPAGTRVLAVDTVTQRNWISGSAAKRIAKMLGHGNVDTHSFVVASGQGPLDEDEARAARAWGAGLV</sequence>
<reference evidence="3" key="1">
    <citation type="submission" date="2022-10" db="EMBL/GenBank/DDBJ databases">
        <title>Genome sequence of Actinomyces israelii ATCC 10048.</title>
        <authorList>
            <person name="Watt R.M."/>
            <person name="Tong W.M."/>
        </authorList>
    </citation>
    <scope>NUCLEOTIDE SEQUENCE</scope>
    <source>
        <strain evidence="3">ATCC 10048</strain>
    </source>
</reference>
<evidence type="ECO:0000313" key="4">
    <source>
        <dbReference type="Proteomes" id="UP001072034"/>
    </source>
</evidence>
<dbReference type="InterPro" id="IPR029039">
    <property type="entry name" value="Flavoprotein-like_sf"/>
</dbReference>
<evidence type="ECO:0000256" key="1">
    <source>
        <dbReference type="SAM" id="MobiDB-lite"/>
    </source>
</evidence>
<evidence type="ECO:0000313" key="3">
    <source>
        <dbReference type="EMBL" id="MCZ0857468.1"/>
    </source>
</evidence>
<proteinExistence type="predicted"/>
<evidence type="ECO:0000259" key="2">
    <source>
        <dbReference type="PROSITE" id="PS50902"/>
    </source>
</evidence>
<dbReference type="SUPFAM" id="SSF52218">
    <property type="entry name" value="Flavoproteins"/>
    <property type="match status" value="1"/>
</dbReference>
<feature type="region of interest" description="Disordered" evidence="1">
    <location>
        <begin position="59"/>
        <end position="81"/>
    </location>
</feature>
<keyword evidence="4" id="KW-1185">Reference proteome</keyword>
<comment type="caution">
    <text evidence="3">The sequence shown here is derived from an EMBL/GenBank/DDBJ whole genome shotgun (WGS) entry which is preliminary data.</text>
</comment>
<gene>
    <name evidence="3" type="ORF">OHJ16_05355</name>
</gene>
<accession>A0ABT4I6X0</accession>
<dbReference type="Gene3D" id="3.40.50.360">
    <property type="match status" value="1"/>
</dbReference>
<dbReference type="RefSeq" id="WP_268917048.1">
    <property type="nucleotide sequence ID" value="NZ_CP124548.1"/>
</dbReference>
<name>A0ABT4I6X0_9ACTO</name>
<dbReference type="EMBL" id="JAPTMY010000008">
    <property type="protein sequence ID" value="MCZ0857468.1"/>
    <property type="molecule type" value="Genomic_DNA"/>
</dbReference>
<protein>
    <submittedName>
        <fullName evidence="3">Flavodoxin</fullName>
    </submittedName>
</protein>
<organism evidence="3 4">
    <name type="scientific">Actinomyces israelii</name>
    <dbReference type="NCBI Taxonomy" id="1659"/>
    <lineage>
        <taxon>Bacteria</taxon>
        <taxon>Bacillati</taxon>
        <taxon>Actinomycetota</taxon>
        <taxon>Actinomycetes</taxon>
        <taxon>Actinomycetales</taxon>
        <taxon>Actinomycetaceae</taxon>
        <taxon>Actinomyces</taxon>
    </lineage>
</organism>
<dbReference type="InterPro" id="IPR008254">
    <property type="entry name" value="Flavodoxin/NO_synth"/>
</dbReference>
<dbReference type="Proteomes" id="UP001072034">
    <property type="component" value="Unassembled WGS sequence"/>
</dbReference>
<dbReference type="PROSITE" id="PS50902">
    <property type="entry name" value="FLAVODOXIN_LIKE"/>
    <property type="match status" value="1"/>
</dbReference>